<evidence type="ECO:0000256" key="1">
    <source>
        <dbReference type="SAM" id="SignalP"/>
    </source>
</evidence>
<evidence type="ECO:0000313" key="2">
    <source>
        <dbReference type="EMBL" id="ANZ77764.1"/>
    </source>
</evidence>
<keyword evidence="3" id="KW-1185">Reference proteome</keyword>
<organism evidence="2 3">
    <name type="scientific">Komagataella pastoris</name>
    <name type="common">Yeast</name>
    <name type="synonym">Pichia pastoris</name>
    <dbReference type="NCBI Taxonomy" id="4922"/>
    <lineage>
        <taxon>Eukaryota</taxon>
        <taxon>Fungi</taxon>
        <taxon>Dikarya</taxon>
        <taxon>Ascomycota</taxon>
        <taxon>Saccharomycotina</taxon>
        <taxon>Pichiomycetes</taxon>
        <taxon>Pichiales</taxon>
        <taxon>Pichiaceae</taxon>
        <taxon>Komagataella</taxon>
    </lineage>
</organism>
<feature type="chain" id="PRO_5008539482" evidence="1">
    <location>
        <begin position="17"/>
        <end position="572"/>
    </location>
</feature>
<dbReference type="InterPro" id="IPR018803">
    <property type="entry name" value="Ish1/Msc1-like"/>
</dbReference>
<evidence type="ECO:0000313" key="3">
    <source>
        <dbReference type="Proteomes" id="UP000094565"/>
    </source>
</evidence>
<accession>A0A1B2JI95</accession>
<reference evidence="2 3" key="1">
    <citation type="submission" date="2016-02" db="EMBL/GenBank/DDBJ databases">
        <title>Comparative genomic and transcriptomic foundation for Pichia pastoris.</title>
        <authorList>
            <person name="Love K.R."/>
            <person name="Shah K.A."/>
            <person name="Whittaker C.A."/>
            <person name="Wu J."/>
            <person name="Bartlett M.C."/>
            <person name="Ma D."/>
            <person name="Leeson R.L."/>
            <person name="Priest M."/>
            <person name="Young S.K."/>
            <person name="Love J.C."/>
        </authorList>
    </citation>
    <scope>NUCLEOTIDE SEQUENCE [LARGE SCALE GENOMIC DNA]</scope>
    <source>
        <strain evidence="2 3">ATCC 28485</strain>
    </source>
</reference>
<dbReference type="EMBL" id="CP014587">
    <property type="protein sequence ID" value="ANZ77764.1"/>
    <property type="molecule type" value="Genomic_DNA"/>
</dbReference>
<proteinExistence type="predicted"/>
<gene>
    <name evidence="2" type="primary">MSC1</name>
    <name evidence="2" type="ORF">ATY40_BA7505070</name>
</gene>
<dbReference type="Proteomes" id="UP000094565">
    <property type="component" value="Chromosome 4"/>
</dbReference>
<dbReference type="AlphaFoldDB" id="A0A1B2JI95"/>
<dbReference type="OrthoDB" id="2527403at2759"/>
<dbReference type="Pfam" id="PF10281">
    <property type="entry name" value="Ish1"/>
    <property type="match status" value="4"/>
</dbReference>
<sequence>MRIFHWILFFITASLARQSVLSNYASESAPSLVEQYAHVVSEWDVNDLKEYLKDSKASIDEKRSKDVEFLRSIAIENLVKSKKQANSYWDSFKSLFSAPKSYLESPFNNDSGKIEDVSDWVFETWSSSQLNKLLKDSGIKVQPYQSRSSLIDAAKNNYAKISKKSKASGKYPGAWLYNKWSNDDLVEWLLDNDVIGQQEAKRLNKNRNALLKKVRDHIYSVSSYYRDLRDSLIEDLDLDLEDVSQFKDDTINSWSESQLLDWLKIHKIKVDEQYYHNKDYLSKKVSENKALLKDDVESWLSSVNKVVSPYLSKSTEQLEKAKKSAGKKGQEAGEFINDTFLIDVSKWSRSRLTSYLKSRGIRIPLFATKSHLVKLVENNRSTPPISWQKGVKDSIPDWIFEGWSTAQVENWLKQNNIPIDKGIKKRDDLIKKAIEWYGDAAKTASKQQETIKDTATEKTDDLKQAFQSLKTGANDWYESFYNYYNSWSEKDLKKYLKSYGIDTTGLSHTDLTKQARSVSERVLKGTPFDTQPSLINRLSFGYFDKQAPFYYSLLSYYYQFKSYLATYIPFVH</sequence>
<protein>
    <submittedName>
        <fullName evidence="2">BA75_05070T0</fullName>
    </submittedName>
</protein>
<name>A0A1B2JI95_PICPA</name>
<keyword evidence="1" id="KW-0732">Signal</keyword>
<feature type="signal peptide" evidence="1">
    <location>
        <begin position="1"/>
        <end position="16"/>
    </location>
</feature>